<evidence type="ECO:0000313" key="1">
    <source>
        <dbReference type="EMBL" id="PON99117.1"/>
    </source>
</evidence>
<feature type="non-terminal residue" evidence="1">
    <location>
        <position position="1"/>
    </location>
</feature>
<evidence type="ECO:0000313" key="2">
    <source>
        <dbReference type="Proteomes" id="UP000237000"/>
    </source>
</evidence>
<dbReference type="Proteomes" id="UP000237000">
    <property type="component" value="Unassembled WGS sequence"/>
</dbReference>
<dbReference type="AlphaFoldDB" id="A0A2P5FMT4"/>
<dbReference type="InParanoid" id="A0A2P5FMT4"/>
<reference evidence="2" key="1">
    <citation type="submission" date="2016-06" db="EMBL/GenBank/DDBJ databases">
        <title>Parallel loss of symbiosis genes in relatives of nitrogen-fixing non-legume Parasponia.</title>
        <authorList>
            <person name="Van Velzen R."/>
            <person name="Holmer R."/>
            <person name="Bu F."/>
            <person name="Rutten L."/>
            <person name="Van Zeijl A."/>
            <person name="Liu W."/>
            <person name="Santuari L."/>
            <person name="Cao Q."/>
            <person name="Sharma T."/>
            <person name="Shen D."/>
            <person name="Roswanjaya Y."/>
            <person name="Wardhani T."/>
            <person name="Kalhor M.S."/>
            <person name="Jansen J."/>
            <person name="Van den Hoogen J."/>
            <person name="Gungor B."/>
            <person name="Hartog M."/>
            <person name="Hontelez J."/>
            <person name="Verver J."/>
            <person name="Yang W.-C."/>
            <person name="Schijlen E."/>
            <person name="Repin R."/>
            <person name="Schilthuizen M."/>
            <person name="Schranz E."/>
            <person name="Heidstra R."/>
            <person name="Miyata K."/>
            <person name="Fedorova E."/>
            <person name="Kohlen W."/>
            <person name="Bisseling T."/>
            <person name="Smit S."/>
            <person name="Geurts R."/>
        </authorList>
    </citation>
    <scope>NUCLEOTIDE SEQUENCE [LARGE SCALE GENOMIC DNA]</scope>
    <source>
        <strain evidence="2">cv. RG33-2</strain>
    </source>
</reference>
<accession>A0A2P5FMT4</accession>
<gene>
    <name evidence="1" type="ORF">TorRG33x02_049770</name>
</gene>
<dbReference type="EMBL" id="JXTC01000020">
    <property type="protein sequence ID" value="PON99117.1"/>
    <property type="molecule type" value="Genomic_DNA"/>
</dbReference>
<sequence>EDVAGTLLTVFWHLTQKAFEKFGTLLWSVWRERNHVLHGGVARSADSQVAFAYFFLYEYQAVTGVFNCQSRQL</sequence>
<name>A0A2P5FMT4_TREOI</name>
<comment type="caution">
    <text evidence="1">The sequence shown here is derived from an EMBL/GenBank/DDBJ whole genome shotgun (WGS) entry which is preliminary data.</text>
</comment>
<proteinExistence type="predicted"/>
<keyword evidence="2" id="KW-1185">Reference proteome</keyword>
<protein>
    <submittedName>
        <fullName evidence="1">Uncharacterized protein</fullName>
    </submittedName>
</protein>
<dbReference type="OrthoDB" id="1747175at2759"/>
<organism evidence="1 2">
    <name type="scientific">Trema orientale</name>
    <name type="common">Charcoal tree</name>
    <name type="synonym">Celtis orientalis</name>
    <dbReference type="NCBI Taxonomy" id="63057"/>
    <lineage>
        <taxon>Eukaryota</taxon>
        <taxon>Viridiplantae</taxon>
        <taxon>Streptophyta</taxon>
        <taxon>Embryophyta</taxon>
        <taxon>Tracheophyta</taxon>
        <taxon>Spermatophyta</taxon>
        <taxon>Magnoliopsida</taxon>
        <taxon>eudicotyledons</taxon>
        <taxon>Gunneridae</taxon>
        <taxon>Pentapetalae</taxon>
        <taxon>rosids</taxon>
        <taxon>fabids</taxon>
        <taxon>Rosales</taxon>
        <taxon>Cannabaceae</taxon>
        <taxon>Trema</taxon>
    </lineage>
</organism>